<dbReference type="Proteomes" id="UP000295504">
    <property type="component" value="Unassembled WGS sequence"/>
</dbReference>
<dbReference type="PANTHER" id="PTHR37304">
    <property type="entry name" value="MEMBRANE PROTEIN-RELATED"/>
    <property type="match status" value="1"/>
</dbReference>
<dbReference type="InterPro" id="IPR007211">
    <property type="entry name" value="DUF378"/>
</dbReference>
<protein>
    <recommendedName>
        <fullName evidence="4">DUF378 domain-containing protein</fullName>
    </recommendedName>
</protein>
<dbReference type="AlphaFoldDB" id="A0A4R2TXL0"/>
<reference evidence="2 3" key="1">
    <citation type="submission" date="2019-03" db="EMBL/GenBank/DDBJ databases">
        <title>Genomic Encyclopedia of Type Strains, Phase IV (KMG-IV): sequencing the most valuable type-strain genomes for metagenomic binning, comparative biology and taxonomic classification.</title>
        <authorList>
            <person name="Goeker M."/>
        </authorList>
    </citation>
    <scope>NUCLEOTIDE SEQUENCE [LARGE SCALE GENOMIC DNA]</scope>
    <source>
        <strain evidence="2 3">DSM 100013</strain>
    </source>
</reference>
<sequence length="66" mass="7283">MDRLALVLVIIGALNWGLIGLFQWDLVASLFGGQSALLSRVVYTLVGIAGAYCISLLFRERSQQRE</sequence>
<dbReference type="PANTHER" id="PTHR37304:SF1">
    <property type="entry name" value="MEMBRANE PROTEIN"/>
    <property type="match status" value="1"/>
</dbReference>
<organism evidence="2 3">
    <name type="scientific">Serpentinicella alkaliphila</name>
    <dbReference type="NCBI Taxonomy" id="1734049"/>
    <lineage>
        <taxon>Bacteria</taxon>
        <taxon>Bacillati</taxon>
        <taxon>Bacillota</taxon>
        <taxon>Clostridia</taxon>
        <taxon>Peptostreptococcales</taxon>
        <taxon>Natronincolaceae</taxon>
        <taxon>Serpentinicella</taxon>
    </lineage>
</organism>
<evidence type="ECO:0008006" key="4">
    <source>
        <dbReference type="Google" id="ProtNLM"/>
    </source>
</evidence>
<dbReference type="Pfam" id="PF04070">
    <property type="entry name" value="DUF378"/>
    <property type="match status" value="1"/>
</dbReference>
<keyword evidence="3" id="KW-1185">Reference proteome</keyword>
<keyword evidence="1" id="KW-0472">Membrane</keyword>
<keyword evidence="1" id="KW-1133">Transmembrane helix</keyword>
<name>A0A4R2TXL0_9FIRM</name>
<gene>
    <name evidence="2" type="ORF">EDD79_100149</name>
</gene>
<evidence type="ECO:0000256" key="1">
    <source>
        <dbReference type="SAM" id="Phobius"/>
    </source>
</evidence>
<dbReference type="EMBL" id="SLYC01000001">
    <property type="protein sequence ID" value="TCQ07966.1"/>
    <property type="molecule type" value="Genomic_DNA"/>
</dbReference>
<accession>A0A4R2TXL0</accession>
<feature type="transmembrane region" description="Helical" evidence="1">
    <location>
        <begin position="5"/>
        <end position="24"/>
    </location>
</feature>
<keyword evidence="1" id="KW-0812">Transmembrane</keyword>
<dbReference type="OrthoDB" id="9812136at2"/>
<feature type="transmembrane region" description="Helical" evidence="1">
    <location>
        <begin position="36"/>
        <end position="58"/>
    </location>
</feature>
<proteinExistence type="predicted"/>
<comment type="caution">
    <text evidence="2">The sequence shown here is derived from an EMBL/GenBank/DDBJ whole genome shotgun (WGS) entry which is preliminary data.</text>
</comment>
<evidence type="ECO:0000313" key="3">
    <source>
        <dbReference type="Proteomes" id="UP000295504"/>
    </source>
</evidence>
<evidence type="ECO:0000313" key="2">
    <source>
        <dbReference type="EMBL" id="TCQ07966.1"/>
    </source>
</evidence>